<keyword evidence="3" id="KW-1185">Reference proteome</keyword>
<name>A0A0M9A1I1_9HYME</name>
<accession>A0A0M9A1I1</accession>
<reference evidence="2 3" key="1">
    <citation type="submission" date="2015-07" db="EMBL/GenBank/DDBJ databases">
        <title>The genome of Melipona quadrifasciata.</title>
        <authorList>
            <person name="Pan H."/>
            <person name="Kapheim K."/>
        </authorList>
    </citation>
    <scope>NUCLEOTIDE SEQUENCE [LARGE SCALE GENOMIC DNA]</scope>
    <source>
        <strain evidence="2">0111107301</strain>
        <tissue evidence="2">Whole body</tissue>
    </source>
</reference>
<feature type="compositionally biased region" description="Polar residues" evidence="1">
    <location>
        <begin position="1"/>
        <end position="16"/>
    </location>
</feature>
<dbReference type="OrthoDB" id="8194068at2759"/>
<dbReference type="AlphaFoldDB" id="A0A0M9A1I1"/>
<organism evidence="2 3">
    <name type="scientific">Melipona quadrifasciata</name>
    <dbReference type="NCBI Taxonomy" id="166423"/>
    <lineage>
        <taxon>Eukaryota</taxon>
        <taxon>Metazoa</taxon>
        <taxon>Ecdysozoa</taxon>
        <taxon>Arthropoda</taxon>
        <taxon>Hexapoda</taxon>
        <taxon>Insecta</taxon>
        <taxon>Pterygota</taxon>
        <taxon>Neoptera</taxon>
        <taxon>Endopterygota</taxon>
        <taxon>Hymenoptera</taxon>
        <taxon>Apocrita</taxon>
        <taxon>Aculeata</taxon>
        <taxon>Apoidea</taxon>
        <taxon>Anthophila</taxon>
        <taxon>Apidae</taxon>
        <taxon>Melipona</taxon>
    </lineage>
</organism>
<feature type="region of interest" description="Disordered" evidence="1">
    <location>
        <begin position="1"/>
        <end position="24"/>
    </location>
</feature>
<evidence type="ECO:0000313" key="3">
    <source>
        <dbReference type="Proteomes" id="UP000053105"/>
    </source>
</evidence>
<evidence type="ECO:0000256" key="1">
    <source>
        <dbReference type="SAM" id="MobiDB-lite"/>
    </source>
</evidence>
<dbReference type="Proteomes" id="UP000053105">
    <property type="component" value="Unassembled WGS sequence"/>
</dbReference>
<feature type="region of interest" description="Disordered" evidence="1">
    <location>
        <begin position="114"/>
        <end position="149"/>
    </location>
</feature>
<feature type="compositionally biased region" description="Low complexity" evidence="1">
    <location>
        <begin position="138"/>
        <end position="149"/>
    </location>
</feature>
<sequence>MLLNVFTSHGNPQSLSPRKPKNAENVENSATLTLCVHDGGGFALEPSTAVSSGARFLGGRGRGGPGSGGTVLGERMEAVGVTWARVGPASAKWLEVRRVIHGRAKGCATLRVRPAAAARERKAREHLSPPRNREHPARTAPPTTTTPIVTRETNALPPRLRASTSAASSSTLVDRESVRRTRSTFVVEGWLMHRGGGVAGSGAAGGAAGIAGGSAGSSALPSTSHRGLELEHPSAMPGAPGFHWGAMLAGHHAAAAASMMQPPLSAAGEYTPAPAHHGPTHPAMPMDLHVHQGFPYYRLV</sequence>
<proteinExistence type="predicted"/>
<evidence type="ECO:0000313" key="2">
    <source>
        <dbReference type="EMBL" id="KOX75277.1"/>
    </source>
</evidence>
<protein>
    <submittedName>
        <fullName evidence="2">Uncharacterized protein</fullName>
    </submittedName>
</protein>
<feature type="compositionally biased region" description="Basic and acidic residues" evidence="1">
    <location>
        <begin position="118"/>
        <end position="137"/>
    </location>
</feature>
<gene>
    <name evidence="2" type="ORF">WN51_13318</name>
</gene>
<dbReference type="EMBL" id="KQ435768">
    <property type="protein sequence ID" value="KOX75277.1"/>
    <property type="molecule type" value="Genomic_DNA"/>
</dbReference>